<dbReference type="InterPro" id="IPR006311">
    <property type="entry name" value="TAT_signal"/>
</dbReference>
<keyword evidence="4" id="KW-1185">Reference proteome</keyword>
<feature type="chain" id="PRO_5016655242" evidence="2">
    <location>
        <begin position="34"/>
        <end position="334"/>
    </location>
</feature>
<dbReference type="PIRSF" id="PIRSF017082">
    <property type="entry name" value="YflP"/>
    <property type="match status" value="1"/>
</dbReference>
<dbReference type="Gene3D" id="3.40.190.10">
    <property type="entry name" value="Periplasmic binding protein-like II"/>
    <property type="match status" value="1"/>
</dbReference>
<dbReference type="PANTHER" id="PTHR42928">
    <property type="entry name" value="TRICARBOXYLATE-BINDING PROTEIN"/>
    <property type="match status" value="1"/>
</dbReference>
<comment type="similarity">
    <text evidence="1">Belongs to the UPF0065 (bug) family.</text>
</comment>
<evidence type="ECO:0000256" key="1">
    <source>
        <dbReference type="ARBA" id="ARBA00006987"/>
    </source>
</evidence>
<reference evidence="3 4" key="1">
    <citation type="submission" date="2018-08" db="EMBL/GenBank/DDBJ databases">
        <title>Hydrogenophaga sp. LA-38 isolated from sludge.</title>
        <authorList>
            <person name="Im W.-T."/>
        </authorList>
    </citation>
    <scope>NUCLEOTIDE SEQUENCE [LARGE SCALE GENOMIC DNA]</scope>
    <source>
        <strain evidence="3 4">LA-38</strain>
    </source>
</reference>
<name>A0A372EKV3_9BURK</name>
<protein>
    <submittedName>
        <fullName evidence="3">Tripartite tricarboxylate transporter substrate binding protein</fullName>
    </submittedName>
</protein>
<evidence type="ECO:0000313" key="3">
    <source>
        <dbReference type="EMBL" id="RFP79630.1"/>
    </source>
</evidence>
<proteinExistence type="inferred from homology"/>
<dbReference type="Proteomes" id="UP000261931">
    <property type="component" value="Unassembled WGS sequence"/>
</dbReference>
<dbReference type="RefSeq" id="WP_116958562.1">
    <property type="nucleotide sequence ID" value="NZ_QVLS01000004.1"/>
</dbReference>
<dbReference type="PANTHER" id="PTHR42928:SF5">
    <property type="entry name" value="BLR1237 PROTEIN"/>
    <property type="match status" value="1"/>
</dbReference>
<keyword evidence="2" id="KW-0732">Signal</keyword>
<evidence type="ECO:0000256" key="2">
    <source>
        <dbReference type="SAM" id="SignalP"/>
    </source>
</evidence>
<sequence>MKRFALNRRTLVSALAAGTTLGLAALTPLAASAQDAYPSKIVRIVVPFPPGGSTDLLARKLGEKLAAQWKQTVIVDNRPGAGGTVGADHVSKSAPDGYTLLLGVTGSNGIAGSLYPNLPYDPVKGFTPVTAVVTAPLLLVKGERVAAKTVAELVAAAKAKPGSITYGSPGTGTSMHLTGEMFELATKTALLHIPYRGSAGALSDLMGGQIDLMFGDILVVMPQIEAKKLTPIAVTSKERHPMFPNVPTVAESGYPGFEALSWQGLFAPPGTPAAIVDKLNKDVNAALASADIQEYFVSRGFKLGGSGAAEYKAFIEAENKKWATIVKTAGVKPD</sequence>
<dbReference type="Gene3D" id="3.40.190.150">
    <property type="entry name" value="Bordetella uptake gene, domain 1"/>
    <property type="match status" value="1"/>
</dbReference>
<dbReference type="CDD" id="cd13578">
    <property type="entry name" value="PBP2_Bug27"/>
    <property type="match status" value="1"/>
</dbReference>
<accession>A0A372EKV3</accession>
<gene>
    <name evidence="3" type="ORF">DY262_08800</name>
</gene>
<dbReference type="Pfam" id="PF03401">
    <property type="entry name" value="TctC"/>
    <property type="match status" value="1"/>
</dbReference>
<dbReference type="AlphaFoldDB" id="A0A372EKV3"/>
<organism evidence="3 4">
    <name type="scientific">Hydrogenophaga borbori</name>
    <dbReference type="NCBI Taxonomy" id="2294117"/>
    <lineage>
        <taxon>Bacteria</taxon>
        <taxon>Pseudomonadati</taxon>
        <taxon>Pseudomonadota</taxon>
        <taxon>Betaproteobacteria</taxon>
        <taxon>Burkholderiales</taxon>
        <taxon>Comamonadaceae</taxon>
        <taxon>Hydrogenophaga</taxon>
    </lineage>
</organism>
<feature type="signal peptide" evidence="2">
    <location>
        <begin position="1"/>
        <end position="33"/>
    </location>
</feature>
<dbReference type="InterPro" id="IPR042100">
    <property type="entry name" value="Bug_dom1"/>
</dbReference>
<dbReference type="PROSITE" id="PS51318">
    <property type="entry name" value="TAT"/>
    <property type="match status" value="1"/>
</dbReference>
<dbReference type="EMBL" id="QVLS01000004">
    <property type="protein sequence ID" value="RFP79630.1"/>
    <property type="molecule type" value="Genomic_DNA"/>
</dbReference>
<dbReference type="SUPFAM" id="SSF53850">
    <property type="entry name" value="Periplasmic binding protein-like II"/>
    <property type="match status" value="1"/>
</dbReference>
<comment type="caution">
    <text evidence="3">The sequence shown here is derived from an EMBL/GenBank/DDBJ whole genome shotgun (WGS) entry which is preliminary data.</text>
</comment>
<evidence type="ECO:0000313" key="4">
    <source>
        <dbReference type="Proteomes" id="UP000261931"/>
    </source>
</evidence>
<dbReference type="InterPro" id="IPR005064">
    <property type="entry name" value="BUG"/>
</dbReference>